<feature type="compositionally biased region" description="Basic and acidic residues" evidence="1">
    <location>
        <begin position="94"/>
        <end position="107"/>
    </location>
</feature>
<feature type="compositionally biased region" description="Polar residues" evidence="1">
    <location>
        <begin position="19"/>
        <end position="29"/>
    </location>
</feature>
<feature type="compositionally biased region" description="Polar residues" evidence="1">
    <location>
        <begin position="149"/>
        <end position="170"/>
    </location>
</feature>
<organism evidence="2 3">
    <name type="scientific">Cytospora mali</name>
    <name type="common">Apple Valsa canker fungus</name>
    <name type="synonym">Valsa mali</name>
    <dbReference type="NCBI Taxonomy" id="578113"/>
    <lineage>
        <taxon>Eukaryota</taxon>
        <taxon>Fungi</taxon>
        <taxon>Dikarya</taxon>
        <taxon>Ascomycota</taxon>
        <taxon>Pezizomycotina</taxon>
        <taxon>Sordariomycetes</taxon>
        <taxon>Sordariomycetidae</taxon>
        <taxon>Diaporthales</taxon>
        <taxon>Cytosporaceae</taxon>
        <taxon>Cytospora</taxon>
    </lineage>
</organism>
<evidence type="ECO:0000313" key="3">
    <source>
        <dbReference type="Proteomes" id="UP000078576"/>
    </source>
</evidence>
<dbReference type="AlphaFoldDB" id="A0A194USN2"/>
<feature type="compositionally biased region" description="Polar residues" evidence="1">
    <location>
        <begin position="122"/>
        <end position="131"/>
    </location>
</feature>
<name>A0A194USN2_CYTMA</name>
<accession>A0A194USN2</accession>
<dbReference type="OrthoDB" id="4900282at2759"/>
<gene>
    <name evidence="2" type="ORF">VP1G_10690</name>
</gene>
<evidence type="ECO:0000313" key="2">
    <source>
        <dbReference type="EMBL" id="KUI54636.1"/>
    </source>
</evidence>
<proteinExistence type="predicted"/>
<protein>
    <submittedName>
        <fullName evidence="2">Uncharacterized protein</fullName>
    </submittedName>
</protein>
<sequence>MSTESPGNGANGRAGAQHESATATEISSGSGVGFDNITLKGNDNDSGTGRLHQAPSLAEAHPTVSPRNDDPRSSRHGMPPPAGPTSPGQVSVNEDYHANGSEHRRESWSSSASPHLEKGPYSSASSPTTHITPPGLSSAETTGARYSMDQFSPTNNSQGVFSVNDGSDMSQARRANRRRTGPLTPEQRERAAVMRKLGACKDCRRRRVAFLPRVEETKHV</sequence>
<evidence type="ECO:0000256" key="1">
    <source>
        <dbReference type="SAM" id="MobiDB-lite"/>
    </source>
</evidence>
<dbReference type="Proteomes" id="UP000078576">
    <property type="component" value="Unassembled WGS sequence"/>
</dbReference>
<dbReference type="EMBL" id="KN714675">
    <property type="protein sequence ID" value="KUI54636.1"/>
    <property type="molecule type" value="Genomic_DNA"/>
</dbReference>
<reference evidence="3" key="1">
    <citation type="submission" date="2014-12" db="EMBL/GenBank/DDBJ databases">
        <title>Genome Sequence of Valsa Canker Pathogens Uncovers a Specific Adaption of Colonization on Woody Bark.</title>
        <authorList>
            <person name="Yin Z."/>
            <person name="Liu H."/>
            <person name="Gao X."/>
            <person name="Li Z."/>
            <person name="Song N."/>
            <person name="Ke X."/>
            <person name="Dai Q."/>
            <person name="Wu Y."/>
            <person name="Sun Y."/>
            <person name="Xu J.-R."/>
            <person name="Kang Z.K."/>
            <person name="Wang L."/>
            <person name="Huang L."/>
        </authorList>
    </citation>
    <scope>NUCLEOTIDE SEQUENCE [LARGE SCALE GENOMIC DNA]</scope>
    <source>
        <strain evidence="3">SXYL134</strain>
    </source>
</reference>
<keyword evidence="3" id="KW-1185">Reference proteome</keyword>
<feature type="region of interest" description="Disordered" evidence="1">
    <location>
        <begin position="1"/>
        <end position="189"/>
    </location>
</feature>